<organism evidence="2 3">
    <name type="scientific">Galemys pyrenaicus</name>
    <name type="common">Iberian desman</name>
    <name type="synonym">Pyrenean desman</name>
    <dbReference type="NCBI Taxonomy" id="202257"/>
    <lineage>
        <taxon>Eukaryota</taxon>
        <taxon>Metazoa</taxon>
        <taxon>Chordata</taxon>
        <taxon>Craniata</taxon>
        <taxon>Vertebrata</taxon>
        <taxon>Euteleostomi</taxon>
        <taxon>Mammalia</taxon>
        <taxon>Eutheria</taxon>
        <taxon>Laurasiatheria</taxon>
        <taxon>Eulipotyphla</taxon>
        <taxon>Talpidae</taxon>
        <taxon>Galemys</taxon>
    </lineage>
</organism>
<proteinExistence type="predicted"/>
<feature type="non-terminal residue" evidence="2">
    <location>
        <position position="1"/>
    </location>
</feature>
<protein>
    <submittedName>
        <fullName evidence="2">Uncharacterized protein</fullName>
    </submittedName>
</protein>
<accession>A0A8J6ANN7</accession>
<dbReference type="EMBL" id="JAGFMF010011387">
    <property type="protein sequence ID" value="KAG8524493.1"/>
    <property type="molecule type" value="Genomic_DNA"/>
</dbReference>
<dbReference type="AlphaFoldDB" id="A0A8J6ANN7"/>
<name>A0A8J6ANN7_GALPY</name>
<evidence type="ECO:0000313" key="3">
    <source>
        <dbReference type="Proteomes" id="UP000700334"/>
    </source>
</evidence>
<keyword evidence="3" id="KW-1185">Reference proteome</keyword>
<gene>
    <name evidence="2" type="ORF">J0S82_012292</name>
</gene>
<evidence type="ECO:0000313" key="2">
    <source>
        <dbReference type="EMBL" id="KAG8524493.1"/>
    </source>
</evidence>
<sequence>MLKEMEKLWKVFIGGLGFETTNESEKPSWAKGTTHGLSGNERSKDQRSRFWELMEGRGSGFVGNNFSQESASVAAMVVVDVVTNNKSSNFGFTKGRYFGGSSSGLMVAEVTTLAKPQNQSGYGGSSSSSSGR</sequence>
<reference evidence="2" key="1">
    <citation type="journal article" date="2021" name="Evol. Appl.">
        <title>The genome of the Pyrenean desman and the effects of bottlenecks and inbreeding on the genomic landscape of an endangered species.</title>
        <authorList>
            <person name="Escoda L."/>
            <person name="Castresana J."/>
        </authorList>
    </citation>
    <scope>NUCLEOTIDE SEQUENCE</scope>
    <source>
        <strain evidence="2">IBE-C5619</strain>
    </source>
</reference>
<dbReference type="Proteomes" id="UP000700334">
    <property type="component" value="Unassembled WGS sequence"/>
</dbReference>
<feature type="region of interest" description="Disordered" evidence="1">
    <location>
        <begin position="23"/>
        <end position="45"/>
    </location>
</feature>
<evidence type="ECO:0000256" key="1">
    <source>
        <dbReference type="SAM" id="MobiDB-lite"/>
    </source>
</evidence>
<comment type="caution">
    <text evidence="2">The sequence shown here is derived from an EMBL/GenBank/DDBJ whole genome shotgun (WGS) entry which is preliminary data.</text>
</comment>